<dbReference type="InterPro" id="IPR000615">
    <property type="entry name" value="Bestrophin"/>
</dbReference>
<proteinExistence type="inferred from homology"/>
<feature type="region of interest" description="Disordered" evidence="7">
    <location>
        <begin position="488"/>
        <end position="507"/>
    </location>
</feature>
<evidence type="ECO:0000256" key="5">
    <source>
        <dbReference type="ARBA" id="ARBA00034769"/>
    </source>
</evidence>
<evidence type="ECO:0000256" key="4">
    <source>
        <dbReference type="ARBA" id="ARBA00023136"/>
    </source>
</evidence>
<keyword evidence="6" id="KW-1003">Cell membrane</keyword>
<reference evidence="8 9" key="1">
    <citation type="submission" date="2015-04" db="EMBL/GenBank/DDBJ databases">
        <authorList>
            <person name="Syromyatnikov M.Y."/>
            <person name="Popov V.N."/>
        </authorList>
    </citation>
    <scope>NUCLEOTIDE SEQUENCE [LARGE SCALE GENOMIC DNA]</scope>
</reference>
<keyword evidence="2 6" id="KW-0812">Transmembrane</keyword>
<dbReference type="PANTHER" id="PTHR10736:SF11">
    <property type="entry name" value="BESTROPHIN 2"/>
    <property type="match status" value="1"/>
</dbReference>
<dbReference type="STRING" id="568069.A0A1J1IQX1"/>
<dbReference type="AlphaFoldDB" id="A0A1J1IQX1"/>
<name>A0A1J1IQX1_9DIPT</name>
<accession>A0A1J1IQX1</accession>
<dbReference type="Pfam" id="PF01062">
    <property type="entry name" value="Bestrophin"/>
    <property type="match status" value="1"/>
</dbReference>
<feature type="transmembrane region" description="Helical" evidence="6">
    <location>
        <begin position="272"/>
        <end position="296"/>
    </location>
</feature>
<organism evidence="8 9">
    <name type="scientific">Clunio marinus</name>
    <dbReference type="NCBI Taxonomy" id="568069"/>
    <lineage>
        <taxon>Eukaryota</taxon>
        <taxon>Metazoa</taxon>
        <taxon>Ecdysozoa</taxon>
        <taxon>Arthropoda</taxon>
        <taxon>Hexapoda</taxon>
        <taxon>Insecta</taxon>
        <taxon>Pterygota</taxon>
        <taxon>Neoptera</taxon>
        <taxon>Endopterygota</taxon>
        <taxon>Diptera</taxon>
        <taxon>Nematocera</taxon>
        <taxon>Chironomoidea</taxon>
        <taxon>Chironomidae</taxon>
        <taxon>Clunio</taxon>
    </lineage>
</organism>
<comment type="similarity">
    <text evidence="5 6">Belongs to the anion channel-forming bestrophin (TC 1.A.46) family. Calcium-sensitive chloride channel subfamily.</text>
</comment>
<dbReference type="InterPro" id="IPR021134">
    <property type="entry name" value="Bestrophin-like"/>
</dbReference>
<feature type="region of interest" description="Disordered" evidence="7">
    <location>
        <begin position="628"/>
        <end position="675"/>
    </location>
</feature>
<keyword evidence="6" id="KW-0406">Ion transport</keyword>
<comment type="function">
    <text evidence="6">Forms chloride channels.</text>
</comment>
<feature type="compositionally biased region" description="Low complexity" evidence="7">
    <location>
        <begin position="647"/>
        <end position="659"/>
    </location>
</feature>
<protein>
    <recommendedName>
        <fullName evidence="6">Bestrophin homolog</fullName>
    </recommendedName>
</protein>
<keyword evidence="6" id="KW-0869">Chloride channel</keyword>
<keyword evidence="9" id="KW-1185">Reference proteome</keyword>
<feature type="transmembrane region" description="Helical" evidence="6">
    <location>
        <begin position="76"/>
        <end position="94"/>
    </location>
</feature>
<evidence type="ECO:0000256" key="3">
    <source>
        <dbReference type="ARBA" id="ARBA00022989"/>
    </source>
</evidence>
<keyword evidence="6" id="KW-0813">Transport</keyword>
<evidence type="ECO:0000313" key="8">
    <source>
        <dbReference type="EMBL" id="CRL02637.1"/>
    </source>
</evidence>
<dbReference type="GO" id="GO:0005886">
    <property type="term" value="C:plasma membrane"/>
    <property type="evidence" value="ECO:0007669"/>
    <property type="project" value="UniProtKB-SubCell"/>
</dbReference>
<dbReference type="EMBL" id="CVRI01000058">
    <property type="protein sequence ID" value="CRL02637.1"/>
    <property type="molecule type" value="Genomic_DNA"/>
</dbReference>
<dbReference type="OrthoDB" id="201595at2759"/>
<evidence type="ECO:0000313" key="9">
    <source>
        <dbReference type="Proteomes" id="UP000183832"/>
    </source>
</evidence>
<evidence type="ECO:0000256" key="7">
    <source>
        <dbReference type="SAM" id="MobiDB-lite"/>
    </source>
</evidence>
<sequence>MIFDLLSSKNLSQQNRNSIHLNVTQLKGLRKILRHWCQTMTVSYNSEVPNGSNFGCFWKLLCKWRGSVYKLVWRELLAYLSLYYTINLVYRYALNEDQKRVFEKVHKYFGTQTETIPMSFVLGFYVSLVVKRWWDQFRLLPWPDSLAMLISAAISGNEEISRLMRRNIVRYEMLAYVVTLQRISLSVRRRFPSLQHLVDSGLMLESEKKIFEVMDTKGQMAKYFIPLVWATNIINRARKEGLIASDHIVQTVLTELSDIRFRLGALQGFDTFCVPLVYTQVATLAIYIYFISALMGRQMVSQAPVTGGSKYEDPDLYFPLFTALQFFFYVGWLKVAEVLINPWGEDDDDIELNWLIDRHIKAAYMIVDEMHEEHPELCKDQYWEEVVPKDLPYTAASEIYRRAEPKGSAEMYKIKEADGLYANISSGKRRLNDDVYADYESVDTPMVERRKNWLSRQMNRMGSIRSLSTAYSSGRLFNRNRVNSAVYSQPESGLATSNQPPSNNLLSKFRKSGRQRPFMKQTQSKNSFVPLNLTSANAQFGSLVIPTSTNQDPDAKATNSYVVTNSTGIIPVSITTAPFTISASSTNLTTSPPIGPVITELPLDLPSSPATPHLGSFFIESQDEAPIFRQKRRQSADSIHSGIADNSSNVSASTTSTLSKRQSGAGGKKNSEVYV</sequence>
<dbReference type="GO" id="GO:0005254">
    <property type="term" value="F:chloride channel activity"/>
    <property type="evidence" value="ECO:0007669"/>
    <property type="project" value="UniProtKB-KW"/>
</dbReference>
<evidence type="ECO:0000256" key="1">
    <source>
        <dbReference type="ARBA" id="ARBA00004370"/>
    </source>
</evidence>
<keyword evidence="6" id="KW-0407">Ion channel</keyword>
<dbReference type="PANTHER" id="PTHR10736">
    <property type="entry name" value="BESTROPHIN"/>
    <property type="match status" value="1"/>
</dbReference>
<dbReference type="GO" id="GO:0034707">
    <property type="term" value="C:chloride channel complex"/>
    <property type="evidence" value="ECO:0007669"/>
    <property type="project" value="UniProtKB-KW"/>
</dbReference>
<feature type="transmembrane region" description="Helical" evidence="6">
    <location>
        <begin position="115"/>
        <end position="134"/>
    </location>
</feature>
<evidence type="ECO:0000256" key="6">
    <source>
        <dbReference type="RuleBase" id="RU363126"/>
    </source>
</evidence>
<keyword evidence="4 6" id="KW-0472">Membrane</keyword>
<keyword evidence="6" id="KW-0868">Chloride</keyword>
<dbReference type="Proteomes" id="UP000183832">
    <property type="component" value="Unassembled WGS sequence"/>
</dbReference>
<feature type="compositionally biased region" description="Polar residues" evidence="7">
    <location>
        <begin position="488"/>
        <end position="506"/>
    </location>
</feature>
<comment type="subcellular location">
    <subcellularLocation>
        <location evidence="6">Cell membrane</location>
        <topology evidence="6">Multi-pass membrane protein</topology>
    </subcellularLocation>
    <subcellularLocation>
        <location evidence="1">Membrane</location>
    </subcellularLocation>
</comment>
<keyword evidence="3 6" id="KW-1133">Transmembrane helix</keyword>
<gene>
    <name evidence="8" type="primary">similar to Bestrophin-3</name>
    <name evidence="8" type="ORF">CLUMA_CG015905</name>
</gene>
<evidence type="ECO:0000256" key="2">
    <source>
        <dbReference type="ARBA" id="ARBA00022692"/>
    </source>
</evidence>